<dbReference type="Proteomes" id="UP001500236">
    <property type="component" value="Unassembled WGS sequence"/>
</dbReference>
<keyword evidence="1 3" id="KW-0732">Signal</keyword>
<evidence type="ECO:0000256" key="1">
    <source>
        <dbReference type="ARBA" id="ARBA00022729"/>
    </source>
</evidence>
<dbReference type="PANTHER" id="PTHR15462">
    <property type="entry name" value="SERINE PROTEASE"/>
    <property type="match status" value="1"/>
</dbReference>
<protein>
    <submittedName>
        <fullName evidence="4">Peptidase</fullName>
    </submittedName>
</protein>
<dbReference type="InterPro" id="IPR050966">
    <property type="entry name" value="Glutamyl_endopeptidase"/>
</dbReference>
<dbReference type="InterPro" id="IPR043504">
    <property type="entry name" value="Peptidase_S1_PA_chymotrypsin"/>
</dbReference>
<name>A0ABP6M8J0_9MICC</name>
<feature type="compositionally biased region" description="Acidic residues" evidence="2">
    <location>
        <begin position="37"/>
        <end position="51"/>
    </location>
</feature>
<evidence type="ECO:0000256" key="3">
    <source>
        <dbReference type="SAM" id="SignalP"/>
    </source>
</evidence>
<accession>A0ABP6M8J0</accession>
<proteinExistence type="predicted"/>
<comment type="caution">
    <text evidence="4">The sequence shown here is derived from an EMBL/GenBank/DDBJ whole genome shotgun (WGS) entry which is preliminary data.</text>
</comment>
<feature type="chain" id="PRO_5046929486" evidence="3">
    <location>
        <begin position="23"/>
        <end position="317"/>
    </location>
</feature>
<dbReference type="SUPFAM" id="SSF50494">
    <property type="entry name" value="Trypsin-like serine proteases"/>
    <property type="match status" value="1"/>
</dbReference>
<feature type="signal peptide" evidence="3">
    <location>
        <begin position="1"/>
        <end position="22"/>
    </location>
</feature>
<dbReference type="InterPro" id="IPR009003">
    <property type="entry name" value="Peptidase_S1_PA"/>
</dbReference>
<feature type="region of interest" description="Disordered" evidence="2">
    <location>
        <begin position="25"/>
        <end position="59"/>
    </location>
</feature>
<dbReference type="Pfam" id="PF13365">
    <property type="entry name" value="Trypsin_2"/>
    <property type="match status" value="1"/>
</dbReference>
<evidence type="ECO:0000256" key="2">
    <source>
        <dbReference type="SAM" id="MobiDB-lite"/>
    </source>
</evidence>
<reference evidence="5" key="1">
    <citation type="journal article" date="2019" name="Int. J. Syst. Evol. Microbiol.">
        <title>The Global Catalogue of Microorganisms (GCM) 10K type strain sequencing project: providing services to taxonomists for standard genome sequencing and annotation.</title>
        <authorList>
            <consortium name="The Broad Institute Genomics Platform"/>
            <consortium name="The Broad Institute Genome Sequencing Center for Infectious Disease"/>
            <person name="Wu L."/>
            <person name="Ma J."/>
        </authorList>
    </citation>
    <scope>NUCLEOTIDE SEQUENCE [LARGE SCALE GENOMIC DNA]</scope>
    <source>
        <strain evidence="5">JCM 14309</strain>
    </source>
</reference>
<organism evidence="4 5">
    <name type="scientific">Nesterenkonia aethiopica</name>
    <dbReference type="NCBI Taxonomy" id="269144"/>
    <lineage>
        <taxon>Bacteria</taxon>
        <taxon>Bacillati</taxon>
        <taxon>Actinomycetota</taxon>
        <taxon>Actinomycetes</taxon>
        <taxon>Micrococcales</taxon>
        <taxon>Micrococcaceae</taxon>
        <taxon>Nesterenkonia</taxon>
    </lineage>
</organism>
<evidence type="ECO:0000313" key="5">
    <source>
        <dbReference type="Proteomes" id="UP001500236"/>
    </source>
</evidence>
<dbReference type="Gene3D" id="2.40.10.10">
    <property type="entry name" value="Trypsin-like serine proteases"/>
    <property type="match status" value="2"/>
</dbReference>
<sequence length="317" mass="33283">MSLGGVLGLSAAALVTATPVAADSTTYPGQGAGPDQAEVEAVPDAEQEAAEEYWTPERMAEAEPVETELLDEIDGASLQDVFSDIEAANPRTVSPHRSQLQNPADSPHIGKVFFSTNQGDFVCSANIVASANQSTVATAGHCLHDGNGGQFARNFVFAPAYDYGESEHGVWAAEELVTSAEWANRGDFEHDYAFAVLETKGGTTVQQQVGTASPIAFNQPRGQYYSAYGYPAAAPFNGQELHSCHGTATNDPMGSSTQGIPCNMTGGSSGGPWFLGQGTGGAQNSVNSYGYTFLPDVMFGPYFGSGAEQLYDYASTR</sequence>
<keyword evidence="5" id="KW-1185">Reference proteome</keyword>
<gene>
    <name evidence="4" type="ORF">GCM10010529_28130</name>
</gene>
<dbReference type="EMBL" id="BAAAVT010000023">
    <property type="protein sequence ID" value="GAA3074674.1"/>
    <property type="molecule type" value="Genomic_DNA"/>
</dbReference>
<evidence type="ECO:0000313" key="4">
    <source>
        <dbReference type="EMBL" id="GAA3074674.1"/>
    </source>
</evidence>